<reference evidence="2" key="1">
    <citation type="journal article" date="2019" name="Int. J. Syst. Evol. Microbiol.">
        <title>The Global Catalogue of Microorganisms (GCM) 10K type strain sequencing project: providing services to taxonomists for standard genome sequencing and annotation.</title>
        <authorList>
            <consortium name="The Broad Institute Genomics Platform"/>
            <consortium name="The Broad Institute Genome Sequencing Center for Infectious Disease"/>
            <person name="Wu L."/>
            <person name="Ma J."/>
        </authorList>
    </citation>
    <scope>NUCLEOTIDE SEQUENCE [LARGE SCALE GENOMIC DNA]</scope>
    <source>
        <strain evidence="2">CCUG 60023</strain>
    </source>
</reference>
<proteinExistence type="predicted"/>
<comment type="caution">
    <text evidence="1">The sequence shown here is derived from an EMBL/GenBank/DDBJ whole genome shotgun (WGS) entry which is preliminary data.</text>
</comment>
<dbReference type="PIRSF" id="PIRSF012608">
    <property type="entry name" value="UCP012608"/>
    <property type="match status" value="1"/>
</dbReference>
<gene>
    <name evidence="1" type="ORF">ACFQ14_02835</name>
</gene>
<name>A0ABW3FEJ2_9HYPH</name>
<dbReference type="Proteomes" id="UP001597101">
    <property type="component" value="Unassembled WGS sequence"/>
</dbReference>
<keyword evidence="2" id="KW-1185">Reference proteome</keyword>
<sequence>MSAAADIFEQQAFHCRDLGSPFTADLCLAFGKNLDSQTAVGRLINSWAGNPSYRADAVPLRLCGGLHALVLLERDGELHSAYPPRCIKIPDWALIERVLNDHEAFLLDWMKSPPQTNEVQRSNAIWPALQTIAATTKRQIALWEIGASAGLNLQMDRFAFDHGGQMSGTADSAVFLRPNWDGPVPPNQRVEIIDKAACDLNPLDPADKQAQLRLMSYLWPDQEDRKRRTAGALSLAQAHPVVVEKMDAIEWLRERLAHRQPDACTVIYTTIAWQYLPDAAKAQGEAMIRAAGEAATADQPLAQVHMEGDGESPGAAITLKLWPDGVDAKLGRVDFHGRWLKWHGL</sequence>
<protein>
    <submittedName>
        <fullName evidence="1">DUF2332 domain-containing protein</fullName>
    </submittedName>
</protein>
<dbReference type="InterPro" id="IPR011200">
    <property type="entry name" value="UCP012608"/>
</dbReference>
<evidence type="ECO:0000313" key="2">
    <source>
        <dbReference type="Proteomes" id="UP001597101"/>
    </source>
</evidence>
<dbReference type="Pfam" id="PF10094">
    <property type="entry name" value="DUF2332"/>
    <property type="match status" value="1"/>
</dbReference>
<evidence type="ECO:0000313" key="1">
    <source>
        <dbReference type="EMBL" id="MFD0915335.1"/>
    </source>
</evidence>
<organism evidence="1 2">
    <name type="scientific">Pseudahrensia aquimaris</name>
    <dbReference type="NCBI Taxonomy" id="744461"/>
    <lineage>
        <taxon>Bacteria</taxon>
        <taxon>Pseudomonadati</taxon>
        <taxon>Pseudomonadota</taxon>
        <taxon>Alphaproteobacteria</taxon>
        <taxon>Hyphomicrobiales</taxon>
        <taxon>Ahrensiaceae</taxon>
        <taxon>Pseudahrensia</taxon>
    </lineage>
</organism>
<dbReference type="RefSeq" id="WP_377211182.1">
    <property type="nucleotide sequence ID" value="NZ_JBHTJV010000002.1"/>
</dbReference>
<accession>A0ABW3FEJ2</accession>
<dbReference type="EMBL" id="JBHTJV010000002">
    <property type="protein sequence ID" value="MFD0915335.1"/>
    <property type="molecule type" value="Genomic_DNA"/>
</dbReference>